<dbReference type="EMBL" id="JTDL01000099">
    <property type="protein sequence ID" value="KHL03428.1"/>
    <property type="molecule type" value="Genomic_DNA"/>
</dbReference>
<dbReference type="InterPro" id="IPR001647">
    <property type="entry name" value="HTH_TetR"/>
</dbReference>
<keyword evidence="1" id="KW-0805">Transcription regulation</keyword>
<keyword evidence="7" id="KW-1185">Reference proteome</keyword>
<feature type="DNA-binding region" description="H-T-H motif" evidence="4">
    <location>
        <begin position="27"/>
        <end position="46"/>
    </location>
</feature>
<gene>
    <name evidence="6" type="ORF">LK10_09340</name>
</gene>
<dbReference type="InterPro" id="IPR050109">
    <property type="entry name" value="HTH-type_TetR-like_transc_reg"/>
</dbReference>
<reference evidence="6 7" key="1">
    <citation type="submission" date="2014-09" db="EMBL/GenBank/DDBJ databases">
        <title>Genome sequence of Sinomonas sp. MUSC 117.</title>
        <authorList>
            <person name="Lee L.-H."/>
        </authorList>
    </citation>
    <scope>NUCLEOTIDE SEQUENCE [LARGE SCALE GENOMIC DNA]</scope>
    <source>
        <strain evidence="6 7">MUSC 117</strain>
    </source>
</reference>
<dbReference type="Proteomes" id="UP000030982">
    <property type="component" value="Unassembled WGS sequence"/>
</dbReference>
<evidence type="ECO:0000256" key="4">
    <source>
        <dbReference type="PROSITE-ProRule" id="PRU00335"/>
    </source>
</evidence>
<keyword evidence="2 4" id="KW-0238">DNA-binding</keyword>
<sequence length="187" mass="21031">MSPTGTRERIQAVALRLFSEQGYESTSMRQIAEELGFTKAALYYHFNSKQDIVRALMETMRSEVGDLVAWAGAQEPGPELRREVIARWAAIMQHQGLRMFRFLSANYRLVRDIRSESGQREGMATAMGRLFAVLTPPGASVEDRLRARFALLVINMTGMASRDMDADEEEILEATARISASLLPPEF</sequence>
<dbReference type="GO" id="GO:0003700">
    <property type="term" value="F:DNA-binding transcription factor activity"/>
    <property type="evidence" value="ECO:0007669"/>
    <property type="project" value="TreeGrafter"/>
</dbReference>
<dbReference type="PANTHER" id="PTHR30055">
    <property type="entry name" value="HTH-TYPE TRANSCRIPTIONAL REGULATOR RUTR"/>
    <property type="match status" value="1"/>
</dbReference>
<keyword evidence="3" id="KW-0804">Transcription</keyword>
<dbReference type="PRINTS" id="PR00455">
    <property type="entry name" value="HTHTETR"/>
</dbReference>
<accession>A0A0B2ANI1</accession>
<dbReference type="SUPFAM" id="SSF46689">
    <property type="entry name" value="Homeodomain-like"/>
    <property type="match status" value="1"/>
</dbReference>
<dbReference type="PROSITE" id="PS50977">
    <property type="entry name" value="HTH_TETR_2"/>
    <property type="match status" value="1"/>
</dbReference>
<dbReference type="GO" id="GO:0000976">
    <property type="term" value="F:transcription cis-regulatory region binding"/>
    <property type="evidence" value="ECO:0007669"/>
    <property type="project" value="TreeGrafter"/>
</dbReference>
<evidence type="ECO:0000259" key="5">
    <source>
        <dbReference type="PROSITE" id="PS50977"/>
    </source>
</evidence>
<proteinExistence type="predicted"/>
<evidence type="ECO:0000313" key="6">
    <source>
        <dbReference type="EMBL" id="KHL03428.1"/>
    </source>
</evidence>
<dbReference type="Pfam" id="PF00440">
    <property type="entry name" value="TetR_N"/>
    <property type="match status" value="1"/>
</dbReference>
<dbReference type="STRING" id="1338436.LK10_09340"/>
<feature type="domain" description="HTH tetR-type" evidence="5">
    <location>
        <begin position="4"/>
        <end position="64"/>
    </location>
</feature>
<evidence type="ECO:0000313" key="7">
    <source>
        <dbReference type="Proteomes" id="UP000030982"/>
    </source>
</evidence>
<comment type="caution">
    <text evidence="6">The sequence shown here is derived from an EMBL/GenBank/DDBJ whole genome shotgun (WGS) entry which is preliminary data.</text>
</comment>
<dbReference type="Gene3D" id="1.10.357.10">
    <property type="entry name" value="Tetracycline Repressor, domain 2"/>
    <property type="match status" value="1"/>
</dbReference>
<dbReference type="AlphaFoldDB" id="A0A0B2ANI1"/>
<name>A0A0B2ANI1_9MICC</name>
<organism evidence="6 7">
    <name type="scientific">Sinomonas humi</name>
    <dbReference type="NCBI Taxonomy" id="1338436"/>
    <lineage>
        <taxon>Bacteria</taxon>
        <taxon>Bacillati</taxon>
        <taxon>Actinomycetota</taxon>
        <taxon>Actinomycetes</taxon>
        <taxon>Micrococcales</taxon>
        <taxon>Micrococcaceae</taxon>
        <taxon>Sinomonas</taxon>
    </lineage>
</organism>
<protein>
    <recommendedName>
        <fullName evidence="5">HTH tetR-type domain-containing protein</fullName>
    </recommendedName>
</protein>
<dbReference type="PANTHER" id="PTHR30055:SF234">
    <property type="entry name" value="HTH-TYPE TRANSCRIPTIONAL REGULATOR BETI"/>
    <property type="match status" value="1"/>
</dbReference>
<evidence type="ECO:0000256" key="1">
    <source>
        <dbReference type="ARBA" id="ARBA00023015"/>
    </source>
</evidence>
<evidence type="ECO:0000256" key="2">
    <source>
        <dbReference type="ARBA" id="ARBA00023125"/>
    </source>
</evidence>
<evidence type="ECO:0000256" key="3">
    <source>
        <dbReference type="ARBA" id="ARBA00023163"/>
    </source>
</evidence>
<dbReference type="InterPro" id="IPR009057">
    <property type="entry name" value="Homeodomain-like_sf"/>
</dbReference>